<name>A0A2P2C501_9ZZZZ</name>
<dbReference type="Gene3D" id="3.30.1460.30">
    <property type="entry name" value="YgaC/TfoX-N like chaperone"/>
    <property type="match status" value="1"/>
</dbReference>
<gene>
    <name evidence="2" type="ORF">NOCA2390001</name>
</gene>
<dbReference type="EMBL" id="CZKA01000033">
    <property type="protein sequence ID" value="CUR57039.1"/>
    <property type="molecule type" value="Genomic_DNA"/>
</dbReference>
<accession>A0A2P2C501</accession>
<proteinExistence type="predicted"/>
<dbReference type="AlphaFoldDB" id="A0A2P2C501"/>
<protein>
    <recommendedName>
        <fullName evidence="1">TfoX N-terminal domain-containing protein</fullName>
    </recommendedName>
</protein>
<reference evidence="2" key="1">
    <citation type="submission" date="2015-08" db="EMBL/GenBank/DDBJ databases">
        <authorList>
            <person name="Babu N.S."/>
            <person name="Beckwith C.J."/>
            <person name="Beseler K.G."/>
            <person name="Brison A."/>
            <person name="Carone J.V."/>
            <person name="Caskin T.P."/>
            <person name="Diamond M."/>
            <person name="Durham M.E."/>
            <person name="Foxe J.M."/>
            <person name="Go M."/>
            <person name="Henderson B.A."/>
            <person name="Jones I.B."/>
            <person name="McGettigan J.A."/>
            <person name="Micheletti S.J."/>
            <person name="Nasrallah M.E."/>
            <person name="Ortiz D."/>
            <person name="Piller C.R."/>
            <person name="Privatt S.R."/>
            <person name="Schneider S.L."/>
            <person name="Sharp S."/>
            <person name="Smith T.C."/>
            <person name="Stanton J.D."/>
            <person name="Ullery H.E."/>
            <person name="Wilson R.J."/>
            <person name="Serrano M.G."/>
            <person name="Buck G."/>
            <person name="Lee V."/>
            <person name="Wang Y."/>
            <person name="Carvalho R."/>
            <person name="Voegtly L."/>
            <person name="Shi R."/>
            <person name="Duckworth R."/>
            <person name="Johnson A."/>
            <person name="Loviza R."/>
            <person name="Walstead R."/>
            <person name="Shah Z."/>
            <person name="Kiflezghi M."/>
            <person name="Wade K."/>
            <person name="Ball S.L."/>
            <person name="Bradley K.W."/>
            <person name="Asai D.J."/>
            <person name="Bowman C.A."/>
            <person name="Russell D.A."/>
            <person name="Pope W.H."/>
            <person name="Jacobs-Sera D."/>
            <person name="Hendrix R.W."/>
            <person name="Hatfull G.F."/>
        </authorList>
    </citation>
    <scope>NUCLEOTIDE SEQUENCE</scope>
</reference>
<feature type="domain" description="TfoX N-terminal" evidence="1">
    <location>
        <begin position="19"/>
        <end position="102"/>
    </location>
</feature>
<dbReference type="Pfam" id="PF04993">
    <property type="entry name" value="TfoX_N"/>
    <property type="match status" value="1"/>
</dbReference>
<dbReference type="SUPFAM" id="SSF159894">
    <property type="entry name" value="YgaC/TfoX-N like"/>
    <property type="match status" value="1"/>
</dbReference>
<sequence length="110" mass="11985">MAYDVDLADRLRDCLTGEPGLEEKRMFGGLAFLINGHMAVSASSQGGLLLRVDPAATSSLVDDLHVRRFVMRGRAMDGWLGVDAEAVADDDSLRQWVEHGVAYARSLPPK</sequence>
<evidence type="ECO:0000313" key="2">
    <source>
        <dbReference type="EMBL" id="CUR57039.1"/>
    </source>
</evidence>
<evidence type="ECO:0000259" key="1">
    <source>
        <dbReference type="Pfam" id="PF04993"/>
    </source>
</evidence>
<organism evidence="2">
    <name type="scientific">metagenome</name>
    <dbReference type="NCBI Taxonomy" id="256318"/>
    <lineage>
        <taxon>unclassified sequences</taxon>
        <taxon>metagenomes</taxon>
    </lineage>
</organism>
<dbReference type="InterPro" id="IPR007076">
    <property type="entry name" value="TfoX_N"/>
</dbReference>